<organism evidence="1 2">
    <name type="scientific">Panicum hallii var. hallii</name>
    <dbReference type="NCBI Taxonomy" id="1504633"/>
    <lineage>
        <taxon>Eukaryota</taxon>
        <taxon>Viridiplantae</taxon>
        <taxon>Streptophyta</taxon>
        <taxon>Embryophyta</taxon>
        <taxon>Tracheophyta</taxon>
        <taxon>Spermatophyta</taxon>
        <taxon>Magnoliopsida</taxon>
        <taxon>Liliopsida</taxon>
        <taxon>Poales</taxon>
        <taxon>Poaceae</taxon>
        <taxon>PACMAD clade</taxon>
        <taxon>Panicoideae</taxon>
        <taxon>Panicodae</taxon>
        <taxon>Paniceae</taxon>
        <taxon>Panicinae</taxon>
        <taxon>Panicum</taxon>
        <taxon>Panicum sect. Panicum</taxon>
    </lineage>
</organism>
<gene>
    <name evidence="1" type="ORF">GQ55_6G197700</name>
</gene>
<dbReference type="Proteomes" id="UP000244336">
    <property type="component" value="Chromosome 6"/>
</dbReference>
<keyword evidence="2" id="KW-1185">Reference proteome</keyword>
<dbReference type="Gramene" id="PUZ51561">
    <property type="protein sequence ID" value="PUZ51561"/>
    <property type="gene ID" value="GQ55_6G197700"/>
</dbReference>
<dbReference type="AlphaFoldDB" id="A0A2T7D7L0"/>
<accession>A0A2T7D7L0</accession>
<protein>
    <submittedName>
        <fullName evidence="1">Uncharacterized protein</fullName>
    </submittedName>
</protein>
<sequence length="31" mass="3744">MWPRRRQIRGDQWIKIQALMMENTACNGEPN</sequence>
<name>A0A2T7D7L0_9POAL</name>
<proteinExistence type="predicted"/>
<dbReference type="EMBL" id="CM009754">
    <property type="protein sequence ID" value="PUZ51561.1"/>
    <property type="molecule type" value="Genomic_DNA"/>
</dbReference>
<evidence type="ECO:0000313" key="1">
    <source>
        <dbReference type="EMBL" id="PUZ51561.1"/>
    </source>
</evidence>
<reference evidence="1 2" key="1">
    <citation type="submission" date="2018-04" db="EMBL/GenBank/DDBJ databases">
        <title>WGS assembly of Panicum hallii var. hallii HAL2.</title>
        <authorList>
            <person name="Lovell J."/>
            <person name="Jenkins J."/>
            <person name="Lowry D."/>
            <person name="Mamidi S."/>
            <person name="Sreedasyam A."/>
            <person name="Weng X."/>
            <person name="Barry K."/>
            <person name="Bonette J."/>
            <person name="Campitelli B."/>
            <person name="Daum C."/>
            <person name="Gordon S."/>
            <person name="Gould B."/>
            <person name="Lipzen A."/>
            <person name="MacQueen A."/>
            <person name="Palacio-Mejia J."/>
            <person name="Plott C."/>
            <person name="Shakirov E."/>
            <person name="Shu S."/>
            <person name="Yoshinaga Y."/>
            <person name="Zane M."/>
            <person name="Rokhsar D."/>
            <person name="Grimwood J."/>
            <person name="Schmutz J."/>
            <person name="Juenger T."/>
        </authorList>
    </citation>
    <scope>NUCLEOTIDE SEQUENCE [LARGE SCALE GENOMIC DNA]</scope>
    <source>
        <strain evidence="2">cv. HAL2</strain>
    </source>
</reference>
<evidence type="ECO:0000313" key="2">
    <source>
        <dbReference type="Proteomes" id="UP000244336"/>
    </source>
</evidence>